<reference evidence="2" key="1">
    <citation type="journal article" date="2023" name="Science">
        <title>Genome structures resolve the early diversification of teleost fishes.</title>
        <authorList>
            <person name="Parey E."/>
            <person name="Louis A."/>
            <person name="Montfort J."/>
            <person name="Bouchez O."/>
            <person name="Roques C."/>
            <person name="Iampietro C."/>
            <person name="Lluch J."/>
            <person name="Castinel A."/>
            <person name="Donnadieu C."/>
            <person name="Desvignes T."/>
            <person name="Floi Bucao C."/>
            <person name="Jouanno E."/>
            <person name="Wen M."/>
            <person name="Mejri S."/>
            <person name="Dirks R."/>
            <person name="Jansen H."/>
            <person name="Henkel C."/>
            <person name="Chen W.J."/>
            <person name="Zahm M."/>
            <person name="Cabau C."/>
            <person name="Klopp C."/>
            <person name="Thompson A.W."/>
            <person name="Robinson-Rechavi M."/>
            <person name="Braasch I."/>
            <person name="Lecointre G."/>
            <person name="Bobe J."/>
            <person name="Postlethwait J.H."/>
            <person name="Berthelot C."/>
            <person name="Roest Crollius H."/>
            <person name="Guiguen Y."/>
        </authorList>
    </citation>
    <scope>NUCLEOTIDE SEQUENCE</scope>
    <source>
        <strain evidence="2">WJC10195</strain>
    </source>
</reference>
<gene>
    <name evidence="2" type="ORF">SKAU_G00230380</name>
</gene>
<comment type="caution">
    <text evidence="2">The sequence shown here is derived from an EMBL/GenBank/DDBJ whole genome shotgun (WGS) entry which is preliminary data.</text>
</comment>
<keyword evidence="3" id="KW-1185">Reference proteome</keyword>
<organism evidence="2 3">
    <name type="scientific">Synaphobranchus kaupii</name>
    <name type="common">Kaup's arrowtooth eel</name>
    <dbReference type="NCBI Taxonomy" id="118154"/>
    <lineage>
        <taxon>Eukaryota</taxon>
        <taxon>Metazoa</taxon>
        <taxon>Chordata</taxon>
        <taxon>Craniata</taxon>
        <taxon>Vertebrata</taxon>
        <taxon>Euteleostomi</taxon>
        <taxon>Actinopterygii</taxon>
        <taxon>Neopterygii</taxon>
        <taxon>Teleostei</taxon>
        <taxon>Anguilliformes</taxon>
        <taxon>Synaphobranchidae</taxon>
        <taxon>Synaphobranchus</taxon>
    </lineage>
</organism>
<dbReference type="EMBL" id="JAINUF010000008">
    <property type="protein sequence ID" value="KAJ8351562.1"/>
    <property type="molecule type" value="Genomic_DNA"/>
</dbReference>
<proteinExistence type="predicted"/>
<sequence>MLWPLPASRCSSCMRFKNDGNVPGAGADVALITDLPPDAGVLGDGSGTANQRRLYQTPLWDEIEDLCSHELVRDKASSIATDSSARHHGHVELSHVAEESMPALL</sequence>
<name>A0A9Q1F5G6_SYNKA</name>
<feature type="region of interest" description="Disordered" evidence="1">
    <location>
        <begin position="79"/>
        <end position="105"/>
    </location>
</feature>
<evidence type="ECO:0000313" key="2">
    <source>
        <dbReference type="EMBL" id="KAJ8351562.1"/>
    </source>
</evidence>
<evidence type="ECO:0000313" key="3">
    <source>
        <dbReference type="Proteomes" id="UP001152622"/>
    </source>
</evidence>
<protein>
    <submittedName>
        <fullName evidence="2">Uncharacterized protein</fullName>
    </submittedName>
</protein>
<dbReference type="Proteomes" id="UP001152622">
    <property type="component" value="Chromosome 8"/>
</dbReference>
<evidence type="ECO:0000256" key="1">
    <source>
        <dbReference type="SAM" id="MobiDB-lite"/>
    </source>
</evidence>
<accession>A0A9Q1F5G6</accession>
<dbReference type="AlphaFoldDB" id="A0A9Q1F5G6"/>